<reference evidence="1" key="2">
    <citation type="submission" date="2019-01" db="EMBL/GenBank/DDBJ databases">
        <authorList>
            <person name="Graves T."/>
            <person name="Eichler E.E."/>
            <person name="Wilson R.K."/>
        </authorList>
    </citation>
    <scope>NUCLEOTIDE SEQUENCE [LARGE SCALE GENOMIC DNA]</scope>
    <source>
        <strain evidence="1">17573</strain>
    </source>
</reference>
<dbReference type="GeneTree" id="ENSGT00940000166143"/>
<reference evidence="1" key="3">
    <citation type="submission" date="2025-08" db="UniProtKB">
        <authorList>
            <consortium name="Ensembl"/>
        </authorList>
    </citation>
    <scope>IDENTIFICATION</scope>
    <source>
        <strain evidence="1">17573</strain>
    </source>
</reference>
<evidence type="ECO:0000313" key="1">
    <source>
        <dbReference type="Ensembl" id="ENSMMUP00000070355.1"/>
    </source>
</evidence>
<reference evidence="1" key="4">
    <citation type="submission" date="2025-09" db="UniProtKB">
        <authorList>
            <consortium name="Ensembl"/>
        </authorList>
    </citation>
    <scope>IDENTIFICATION</scope>
    <source>
        <strain evidence="1">17573</strain>
    </source>
</reference>
<proteinExistence type="predicted"/>
<dbReference type="VEuPathDB" id="HostDB:ENSMMUG00000057885"/>
<sequence>MMLPTLECSGMIIIHCSLNLLGSSNPPASTSQVAGTTVMCHHAWPCVPFYFFLFCRDEVSHYVAQAGLKLLASNDPPTLASQYAGLISMSHQGQPLASLFKGKDHFLQKPGSSPFISHPIRAHSHS</sequence>
<organism evidence="1 2">
    <name type="scientific">Macaca mulatta</name>
    <name type="common">Rhesus macaque</name>
    <dbReference type="NCBI Taxonomy" id="9544"/>
    <lineage>
        <taxon>Eukaryota</taxon>
        <taxon>Metazoa</taxon>
        <taxon>Chordata</taxon>
        <taxon>Craniata</taxon>
        <taxon>Vertebrata</taxon>
        <taxon>Euteleostomi</taxon>
        <taxon>Mammalia</taxon>
        <taxon>Eutheria</taxon>
        <taxon>Euarchontoglires</taxon>
        <taxon>Primates</taxon>
        <taxon>Haplorrhini</taxon>
        <taxon>Catarrhini</taxon>
        <taxon>Cercopithecidae</taxon>
        <taxon>Cercopithecinae</taxon>
        <taxon>Macaca</taxon>
    </lineage>
</organism>
<name>A0A5F8A0A8_MACMU</name>
<protein>
    <submittedName>
        <fullName evidence="1">Uncharacterized protein</fullName>
    </submittedName>
</protein>
<accession>A0A5F8A0A8</accession>
<evidence type="ECO:0000313" key="2">
    <source>
        <dbReference type="Proteomes" id="UP000006718"/>
    </source>
</evidence>
<dbReference type="InParanoid" id="A0A5F8A0A8"/>
<dbReference type="Proteomes" id="UP000006718">
    <property type="component" value="Chromosome 10"/>
</dbReference>
<dbReference type="Bgee" id="ENSMMUG00000057885">
    <property type="expression patterns" value="Expressed in spermatid and 2 other cell types or tissues"/>
</dbReference>
<keyword evidence="2" id="KW-1185">Reference proteome</keyword>
<dbReference type="Ensembl" id="ENSMMUT00000079714.1">
    <property type="protein sequence ID" value="ENSMMUP00000070355.1"/>
    <property type="gene ID" value="ENSMMUG00000057885.1"/>
</dbReference>
<dbReference type="PRINTS" id="PR02045">
    <property type="entry name" value="F138DOMAIN"/>
</dbReference>
<dbReference type="AlphaFoldDB" id="A0A5F8A0A8"/>
<dbReference type="PANTHER" id="PTHR12138:SF151">
    <property type="entry name" value="SECRETED PROTEIN"/>
    <property type="match status" value="1"/>
</dbReference>
<reference evidence="2" key="1">
    <citation type="journal article" date="2007" name="Science">
        <title>Evolutionary and biomedical insights from the rhesus macaque genome.</title>
        <authorList>
            <person name="Gibbs R.A."/>
            <person name="Rogers J."/>
            <person name="Katze M.G."/>
            <person name="Bumgarner R."/>
            <person name="Weinstock G.M."/>
            <person name="Mardis E.R."/>
            <person name="Remington K.A."/>
            <person name="Strausberg R.L."/>
            <person name="Venter J.C."/>
            <person name="Wilson R.K."/>
            <person name="Batzer M.A."/>
            <person name="Bustamante C.D."/>
            <person name="Eichler E.E."/>
            <person name="Hahn M.W."/>
            <person name="Hardison R.C."/>
            <person name="Makova K.D."/>
            <person name="Miller W."/>
            <person name="Milosavljevic A."/>
            <person name="Palermo R.E."/>
            <person name="Siepel A."/>
            <person name="Sikela J.M."/>
            <person name="Attaway T."/>
            <person name="Bell S."/>
            <person name="Bernard K.E."/>
            <person name="Buhay C.J."/>
            <person name="Chandrabose M.N."/>
            <person name="Dao M."/>
            <person name="Davis C."/>
            <person name="Delehaunty K.D."/>
            <person name="Ding Y."/>
            <person name="Dinh H.H."/>
            <person name="Dugan-Rocha S."/>
            <person name="Fulton L.A."/>
            <person name="Gabisi R.A."/>
            <person name="Garner T.T."/>
            <person name="Godfrey J."/>
            <person name="Hawes A.C."/>
            <person name="Hernandez J."/>
            <person name="Hines S."/>
            <person name="Holder M."/>
            <person name="Hume J."/>
            <person name="Jhangiani S.N."/>
            <person name="Joshi V."/>
            <person name="Khan Z.M."/>
            <person name="Kirkness E.F."/>
            <person name="Cree A."/>
            <person name="Fowler R.G."/>
            <person name="Lee S."/>
            <person name="Lewis L.R."/>
            <person name="Li Z."/>
            <person name="Liu Y.-S."/>
            <person name="Moore S.M."/>
            <person name="Muzny D."/>
            <person name="Nazareth L.V."/>
            <person name="Ngo D.N."/>
            <person name="Okwuonu G.O."/>
            <person name="Pai G."/>
            <person name="Parker D."/>
            <person name="Paul H.A."/>
            <person name="Pfannkoch C."/>
            <person name="Pohl C.S."/>
            <person name="Rogers Y.-H.C."/>
            <person name="Ruiz S.J."/>
            <person name="Sabo A."/>
            <person name="Santibanez J."/>
            <person name="Schneider B.W."/>
            <person name="Smith S.M."/>
            <person name="Sodergren E."/>
            <person name="Svatek A.F."/>
            <person name="Utterback T.R."/>
            <person name="Vattathil S."/>
            <person name="Warren W."/>
            <person name="White C.S."/>
            <person name="Chinwalla A.T."/>
            <person name="Feng Y."/>
            <person name="Halpern A.L."/>
            <person name="Hillier L.W."/>
            <person name="Huang X."/>
            <person name="Minx P."/>
            <person name="Nelson J.O."/>
            <person name="Pepin K.H."/>
            <person name="Qin X."/>
            <person name="Sutton G.G."/>
            <person name="Venter E."/>
            <person name="Walenz B.P."/>
            <person name="Wallis J.W."/>
            <person name="Worley K.C."/>
            <person name="Yang S.-P."/>
            <person name="Jones S.M."/>
            <person name="Marra M.A."/>
            <person name="Rocchi M."/>
            <person name="Schein J.E."/>
            <person name="Baertsch R."/>
            <person name="Clarke L."/>
            <person name="Csuros M."/>
            <person name="Glasscock J."/>
            <person name="Harris R.A."/>
            <person name="Havlak P."/>
            <person name="Jackson A.R."/>
            <person name="Jiang H."/>
            <person name="Liu Y."/>
            <person name="Messina D.N."/>
            <person name="Shen Y."/>
            <person name="Song H.X.-Z."/>
            <person name="Wylie T."/>
            <person name="Zhang L."/>
            <person name="Birney E."/>
            <person name="Han K."/>
            <person name="Konkel M.K."/>
            <person name="Lee J."/>
            <person name="Smit A.F.A."/>
            <person name="Ullmer B."/>
            <person name="Wang H."/>
            <person name="Xing J."/>
            <person name="Burhans R."/>
            <person name="Cheng Z."/>
            <person name="Karro J.E."/>
            <person name="Ma J."/>
            <person name="Raney B."/>
            <person name="She X."/>
            <person name="Cox M.J."/>
            <person name="Demuth J.P."/>
            <person name="Dumas L.J."/>
            <person name="Han S.-G."/>
            <person name="Hopkins J."/>
            <person name="Karimpour-Fard A."/>
            <person name="Kim Y.H."/>
            <person name="Pollack J.R."/>
            <person name="Vinar T."/>
            <person name="Addo-Quaye C."/>
            <person name="Degenhardt J."/>
            <person name="Denby A."/>
            <person name="Hubisz M.J."/>
            <person name="Indap A."/>
            <person name="Kosiol C."/>
            <person name="Lahn B.T."/>
            <person name="Lawson H.A."/>
            <person name="Marklein A."/>
            <person name="Nielsen R."/>
            <person name="Vallender E.J."/>
            <person name="Clark A.G."/>
            <person name="Ferguson B."/>
            <person name="Hernandez R.D."/>
            <person name="Hirani K."/>
            <person name="Kehrer-Sawatzki H."/>
            <person name="Kolb J."/>
            <person name="Patil S."/>
            <person name="Pu L.-L."/>
            <person name="Ren Y."/>
            <person name="Smith D.G."/>
            <person name="Wheeler D.A."/>
            <person name="Schenck I."/>
            <person name="Ball E.V."/>
            <person name="Chen R."/>
            <person name="Cooper D.N."/>
            <person name="Giardine B."/>
            <person name="Hsu F."/>
            <person name="Kent W.J."/>
            <person name="Lesk A."/>
            <person name="Nelson D.L."/>
            <person name="O'brien W.E."/>
            <person name="Pruefer K."/>
            <person name="Stenson P.D."/>
            <person name="Wallace J.C."/>
            <person name="Ke H."/>
            <person name="Liu X.-M."/>
            <person name="Wang P."/>
            <person name="Xiang A.P."/>
            <person name="Yang F."/>
            <person name="Barber G.P."/>
            <person name="Haussler D."/>
            <person name="Karolchik D."/>
            <person name="Kern A.D."/>
            <person name="Kuhn R.M."/>
            <person name="Smith K.E."/>
            <person name="Zwieg A.S."/>
        </authorList>
    </citation>
    <scope>NUCLEOTIDE SEQUENCE [LARGE SCALE GENOMIC DNA]</scope>
    <source>
        <strain evidence="2">17573</strain>
    </source>
</reference>
<dbReference type="PANTHER" id="PTHR12138">
    <property type="entry name" value="PRIMATE-EXPANDED PROTEIN FAMILY"/>
    <property type="match status" value="1"/>
</dbReference>